<dbReference type="NCBIfam" id="TIGR00674">
    <property type="entry name" value="dapA"/>
    <property type="match status" value="1"/>
</dbReference>
<evidence type="ECO:0000256" key="7">
    <source>
        <dbReference type="ARBA" id="ARBA00022915"/>
    </source>
</evidence>
<dbReference type="HAMAP" id="MF_00418">
    <property type="entry name" value="DapA"/>
    <property type="match status" value="1"/>
</dbReference>
<dbReference type="InterPro" id="IPR013785">
    <property type="entry name" value="Aldolase_TIM"/>
</dbReference>
<comment type="caution">
    <text evidence="12">Was originally thought to be a dihydrodipicolinate synthase (DHDPS), catalyzing the condensation of (S)-aspartate-beta-semialdehyde [(S)-ASA] and pyruvate to dihydrodipicolinate (DHDP). However, it was shown in E.coli that the product of the enzymatic reaction is not dihydrodipicolinate but in fact (4S)-4-hydroxy-2,3,4,5-tetrahydro-(2S)-dipicolinic acid (HTPA), and that the consecutive dehydration reaction leading to DHDP is not spontaneous but catalyzed by DapB.</text>
</comment>
<evidence type="ECO:0000313" key="17">
    <source>
        <dbReference type="Proteomes" id="UP000578569"/>
    </source>
</evidence>
<dbReference type="GO" id="GO:0008840">
    <property type="term" value="F:4-hydroxy-tetrahydrodipicolinate synthase activity"/>
    <property type="evidence" value="ECO:0007669"/>
    <property type="project" value="UniProtKB-UniRule"/>
</dbReference>
<organism evidence="16 17">
    <name type="scientific">Sphingomicrobium lutaoense</name>
    <dbReference type="NCBI Taxonomy" id="515949"/>
    <lineage>
        <taxon>Bacteria</taxon>
        <taxon>Pseudomonadati</taxon>
        <taxon>Pseudomonadota</taxon>
        <taxon>Alphaproteobacteria</taxon>
        <taxon>Sphingomonadales</taxon>
        <taxon>Sphingomonadaceae</taxon>
        <taxon>Sphingomicrobium</taxon>
    </lineage>
</organism>
<evidence type="ECO:0000256" key="10">
    <source>
        <dbReference type="ARBA" id="ARBA00023270"/>
    </source>
</evidence>
<gene>
    <name evidence="12" type="primary">dapA</name>
    <name evidence="16" type="ORF">FHS50_000650</name>
</gene>
<feature type="active site" description="Proton donor/acceptor" evidence="12 14">
    <location>
        <position position="123"/>
    </location>
</feature>
<evidence type="ECO:0000256" key="11">
    <source>
        <dbReference type="ARBA" id="ARBA00047836"/>
    </source>
</evidence>
<keyword evidence="17" id="KW-1185">Reference proteome</keyword>
<dbReference type="EC" id="4.3.3.7" evidence="4 12"/>
<accession>A0A839Z0Q1</accession>
<name>A0A839Z0Q1_9SPHN</name>
<sequence>MTPFRDGEVDVSAFRDFVDWQIAEGSNGLVPCGTTGEVATLSAEEHRLVVTTCVEAAAGRVPVIAGCGGYNTAAVIAATKMAHEAGADAALCVVPYYNKPSQAGLIAHFEAVADASPLPVVVYNVPSRTVADISVDSLAEVARHDKVVAIKDASGNLARVTAQRLACGEDFCQLSGNDDMALGFNAMGGVGCISVTANVAPRLCADFQAATREGRWDDALKLQDRLYPLHDAMFADASPGPAKYALAKVRGGMSEEVRLPLTPPSDAARRAIDDALRHAGFGG</sequence>
<evidence type="ECO:0000256" key="3">
    <source>
        <dbReference type="ARBA" id="ARBA00007592"/>
    </source>
</evidence>
<dbReference type="PANTHER" id="PTHR12128:SF66">
    <property type="entry name" value="4-HYDROXY-2-OXOGLUTARATE ALDOLASE, MITOCHONDRIAL"/>
    <property type="match status" value="1"/>
</dbReference>
<dbReference type="PANTHER" id="PTHR12128">
    <property type="entry name" value="DIHYDRODIPICOLINATE SYNTHASE"/>
    <property type="match status" value="1"/>
</dbReference>
<keyword evidence="9 12" id="KW-0456">Lyase</keyword>
<comment type="caution">
    <text evidence="16">The sequence shown here is derived from an EMBL/GenBank/DDBJ whole genome shotgun (WGS) entry which is preliminary data.</text>
</comment>
<evidence type="ECO:0000256" key="1">
    <source>
        <dbReference type="ARBA" id="ARBA00003294"/>
    </source>
</evidence>
<dbReference type="GO" id="GO:0005829">
    <property type="term" value="C:cytosol"/>
    <property type="evidence" value="ECO:0007669"/>
    <property type="project" value="TreeGrafter"/>
</dbReference>
<keyword evidence="5 12" id="KW-0963">Cytoplasm</keyword>
<dbReference type="Pfam" id="PF00701">
    <property type="entry name" value="DHDPS"/>
    <property type="match status" value="1"/>
</dbReference>
<dbReference type="SUPFAM" id="SSF51569">
    <property type="entry name" value="Aldolase"/>
    <property type="match status" value="1"/>
</dbReference>
<evidence type="ECO:0000256" key="8">
    <source>
        <dbReference type="ARBA" id="ARBA00023154"/>
    </source>
</evidence>
<comment type="subunit">
    <text evidence="12">Homotetramer; dimer of dimers.</text>
</comment>
<dbReference type="EMBL" id="JACICF010000001">
    <property type="protein sequence ID" value="MBB3763627.1"/>
    <property type="molecule type" value="Genomic_DNA"/>
</dbReference>
<protein>
    <recommendedName>
        <fullName evidence="4 12">4-hydroxy-tetrahydrodipicolinate synthase</fullName>
        <shortName evidence="12">HTPA synthase</shortName>
        <ecNumber evidence="4 12">4.3.3.7</ecNumber>
    </recommendedName>
</protein>
<evidence type="ECO:0000256" key="9">
    <source>
        <dbReference type="ARBA" id="ARBA00023239"/>
    </source>
</evidence>
<dbReference type="InterPro" id="IPR020625">
    <property type="entry name" value="Schiff_base-form_aldolases_AS"/>
</dbReference>
<dbReference type="GO" id="GO:0009089">
    <property type="term" value="P:lysine biosynthetic process via diaminopimelate"/>
    <property type="evidence" value="ECO:0007669"/>
    <property type="project" value="UniProtKB-UniRule"/>
</dbReference>
<dbReference type="PIRSF" id="PIRSF001365">
    <property type="entry name" value="DHDPS"/>
    <property type="match status" value="1"/>
</dbReference>
<feature type="active site" description="Schiff-base intermediate with substrate" evidence="12 14">
    <location>
        <position position="151"/>
    </location>
</feature>
<comment type="function">
    <text evidence="1 12">Catalyzes the condensation of (S)-aspartate-beta-semialdehyde [(S)-ASA] and pyruvate to 4-hydroxy-tetrahydrodipicolinate (HTPA).</text>
</comment>
<dbReference type="Proteomes" id="UP000578569">
    <property type="component" value="Unassembled WGS sequence"/>
</dbReference>
<evidence type="ECO:0000256" key="4">
    <source>
        <dbReference type="ARBA" id="ARBA00012086"/>
    </source>
</evidence>
<dbReference type="SMART" id="SM01130">
    <property type="entry name" value="DHDPS"/>
    <property type="match status" value="1"/>
</dbReference>
<comment type="similarity">
    <text evidence="3 12 13">Belongs to the DapA family.</text>
</comment>
<evidence type="ECO:0000313" key="16">
    <source>
        <dbReference type="EMBL" id="MBB3763627.1"/>
    </source>
</evidence>
<evidence type="ECO:0000256" key="15">
    <source>
        <dbReference type="PIRSR" id="PIRSR001365-2"/>
    </source>
</evidence>
<feature type="binding site" evidence="12 15">
    <location>
        <position position="193"/>
    </location>
    <ligand>
        <name>pyruvate</name>
        <dbReference type="ChEBI" id="CHEBI:15361"/>
    </ligand>
</feature>
<evidence type="ECO:0000256" key="6">
    <source>
        <dbReference type="ARBA" id="ARBA00022605"/>
    </source>
</evidence>
<evidence type="ECO:0000256" key="12">
    <source>
        <dbReference type="HAMAP-Rule" id="MF_00418"/>
    </source>
</evidence>
<keyword evidence="6 12" id="KW-0028">Amino-acid biosynthesis</keyword>
<evidence type="ECO:0000256" key="2">
    <source>
        <dbReference type="ARBA" id="ARBA00005120"/>
    </source>
</evidence>
<dbReference type="Gene3D" id="3.20.20.70">
    <property type="entry name" value="Aldolase class I"/>
    <property type="match status" value="1"/>
</dbReference>
<reference evidence="16 17" key="1">
    <citation type="submission" date="2020-08" db="EMBL/GenBank/DDBJ databases">
        <title>Genomic Encyclopedia of Type Strains, Phase IV (KMG-IV): sequencing the most valuable type-strain genomes for metagenomic binning, comparative biology and taxonomic classification.</title>
        <authorList>
            <person name="Goeker M."/>
        </authorList>
    </citation>
    <scope>NUCLEOTIDE SEQUENCE [LARGE SCALE GENOMIC DNA]</scope>
    <source>
        <strain evidence="16 17">DSM 24194</strain>
    </source>
</reference>
<comment type="subcellular location">
    <subcellularLocation>
        <location evidence="12">Cytoplasm</location>
    </subcellularLocation>
</comment>
<comment type="catalytic activity">
    <reaction evidence="11 12">
        <text>L-aspartate 4-semialdehyde + pyruvate = (2S,4S)-4-hydroxy-2,3,4,5-tetrahydrodipicolinate + H2O + H(+)</text>
        <dbReference type="Rhea" id="RHEA:34171"/>
        <dbReference type="ChEBI" id="CHEBI:15361"/>
        <dbReference type="ChEBI" id="CHEBI:15377"/>
        <dbReference type="ChEBI" id="CHEBI:15378"/>
        <dbReference type="ChEBI" id="CHEBI:67139"/>
        <dbReference type="ChEBI" id="CHEBI:537519"/>
        <dbReference type="EC" id="4.3.3.7"/>
    </reaction>
</comment>
<keyword evidence="8 12" id="KW-0457">Lysine biosynthesis</keyword>
<keyword evidence="7 12" id="KW-0220">Diaminopimelate biosynthesis</keyword>
<dbReference type="InterPro" id="IPR005263">
    <property type="entry name" value="DapA"/>
</dbReference>
<dbReference type="PROSITE" id="PS00666">
    <property type="entry name" value="DHDPS_2"/>
    <property type="match status" value="1"/>
</dbReference>
<evidence type="ECO:0000256" key="13">
    <source>
        <dbReference type="PIRNR" id="PIRNR001365"/>
    </source>
</evidence>
<dbReference type="AlphaFoldDB" id="A0A839Z0Q1"/>
<keyword evidence="10 12" id="KW-0704">Schiff base</keyword>
<comment type="pathway">
    <text evidence="2 12">Amino-acid biosynthesis; L-lysine biosynthesis via DAP pathway; (S)-tetrahydrodipicolinate from L-aspartate: step 3/4.</text>
</comment>
<dbReference type="InterPro" id="IPR002220">
    <property type="entry name" value="DapA-like"/>
</dbReference>
<dbReference type="PRINTS" id="PR00146">
    <property type="entry name" value="DHPICSNTHASE"/>
</dbReference>
<evidence type="ECO:0000256" key="5">
    <source>
        <dbReference type="ARBA" id="ARBA00022490"/>
    </source>
</evidence>
<evidence type="ECO:0000256" key="14">
    <source>
        <dbReference type="PIRSR" id="PIRSR001365-1"/>
    </source>
</evidence>
<proteinExistence type="inferred from homology"/>
<feature type="site" description="Part of a proton relay during catalysis" evidence="12">
    <location>
        <position position="97"/>
    </location>
</feature>
<feature type="binding site" evidence="12 15">
    <location>
        <position position="35"/>
    </location>
    <ligand>
        <name>pyruvate</name>
        <dbReference type="ChEBI" id="CHEBI:15361"/>
    </ligand>
</feature>
<dbReference type="GO" id="GO:0019877">
    <property type="term" value="P:diaminopimelate biosynthetic process"/>
    <property type="evidence" value="ECO:0007669"/>
    <property type="project" value="UniProtKB-UniRule"/>
</dbReference>
<feature type="site" description="Part of a proton relay during catalysis" evidence="12">
    <location>
        <position position="34"/>
    </location>
</feature>
<dbReference type="CDD" id="cd00950">
    <property type="entry name" value="DHDPS"/>
    <property type="match status" value="1"/>
</dbReference>
<dbReference type="UniPathway" id="UPA00034">
    <property type="reaction ID" value="UER00017"/>
</dbReference>